<dbReference type="Proteomes" id="UP000683360">
    <property type="component" value="Unassembled WGS sequence"/>
</dbReference>
<name>A0A8S3VJU0_MYTED</name>
<gene>
    <name evidence="1" type="ORF">MEDL_65347</name>
</gene>
<dbReference type="InterPro" id="IPR001611">
    <property type="entry name" value="Leu-rich_rpt"/>
</dbReference>
<organism evidence="1 2">
    <name type="scientific">Mytilus edulis</name>
    <name type="common">Blue mussel</name>
    <dbReference type="NCBI Taxonomy" id="6550"/>
    <lineage>
        <taxon>Eukaryota</taxon>
        <taxon>Metazoa</taxon>
        <taxon>Spiralia</taxon>
        <taxon>Lophotrochozoa</taxon>
        <taxon>Mollusca</taxon>
        <taxon>Bivalvia</taxon>
        <taxon>Autobranchia</taxon>
        <taxon>Pteriomorphia</taxon>
        <taxon>Mytilida</taxon>
        <taxon>Mytiloidea</taxon>
        <taxon>Mytilidae</taxon>
        <taxon>Mytilinae</taxon>
        <taxon>Mytilus</taxon>
    </lineage>
</organism>
<dbReference type="EMBL" id="CAJPWZ010003172">
    <property type="protein sequence ID" value="CAG2253833.1"/>
    <property type="molecule type" value="Genomic_DNA"/>
</dbReference>
<sequence length="371" mass="41945">MSGKKLISKFLTKQLKYVDLKNNLIVDIDSEAYLSECECQNDDHCQCDLYATPSKPDWSKNATNKSPGVKKALLNLIKTCQVAKSLHTSSSGDSEEDQRVLLDFKMLPAHIRNNANLSIVEFAGTKFKVFASSGQQYVQFVSNAIIKKLVSSLPNLKRIVICEEKYSFTPDDFKASTRLKREKKEKITIAHLKEENKIVSKENFSKQAAVSTMSGKKLISKFLTKQLIRTTNKATALTVNSKYVLRYYASGSFSQAIRDTLGYDKGTVSRVVSDVTDALIDIKDDLEQQPQPPQIQQHQQPTIQELMPTPSPYAAQPIRVIGSSYNKRPSTLPRCGLPSKKPKGGENFDPMELFNQLRIHKFFDTYCKYWH</sequence>
<keyword evidence="2" id="KW-1185">Reference proteome</keyword>
<comment type="caution">
    <text evidence="1">The sequence shown here is derived from an EMBL/GenBank/DDBJ whole genome shotgun (WGS) entry which is preliminary data.</text>
</comment>
<dbReference type="PROSITE" id="PS51450">
    <property type="entry name" value="LRR"/>
    <property type="match status" value="1"/>
</dbReference>
<evidence type="ECO:0000313" key="1">
    <source>
        <dbReference type="EMBL" id="CAG2253833.1"/>
    </source>
</evidence>
<protein>
    <submittedName>
        <fullName evidence="1">Uncharacterized protein</fullName>
    </submittedName>
</protein>
<evidence type="ECO:0000313" key="2">
    <source>
        <dbReference type="Proteomes" id="UP000683360"/>
    </source>
</evidence>
<proteinExistence type="predicted"/>
<reference evidence="1" key="1">
    <citation type="submission" date="2021-03" db="EMBL/GenBank/DDBJ databases">
        <authorList>
            <person name="Bekaert M."/>
        </authorList>
    </citation>
    <scope>NUCLEOTIDE SEQUENCE</scope>
</reference>
<accession>A0A8S3VJU0</accession>
<dbReference type="AlphaFoldDB" id="A0A8S3VJU0"/>